<keyword evidence="5" id="KW-0029">Amino-acid transport</keyword>
<dbReference type="Proteomes" id="UP000594015">
    <property type="component" value="Chromosome"/>
</dbReference>
<dbReference type="PANTHER" id="PTHR43820:SF4">
    <property type="entry name" value="HIGH-AFFINITY BRANCHED-CHAIN AMINO ACID TRANSPORT ATP-BINDING PROTEIN LIVF"/>
    <property type="match status" value="1"/>
</dbReference>
<dbReference type="Pfam" id="PF00005">
    <property type="entry name" value="ABC_tran"/>
    <property type="match status" value="1"/>
</dbReference>
<organism evidence="8 9">
    <name type="scientific">Bradyrhizobium arachidis</name>
    <dbReference type="NCBI Taxonomy" id="858423"/>
    <lineage>
        <taxon>Bacteria</taxon>
        <taxon>Pseudomonadati</taxon>
        <taxon>Pseudomonadota</taxon>
        <taxon>Alphaproteobacteria</taxon>
        <taxon>Hyphomicrobiales</taxon>
        <taxon>Nitrobacteraceae</taxon>
        <taxon>Bradyrhizobium</taxon>
    </lineage>
</organism>
<comment type="function">
    <text evidence="6">Involved in beta-(1--&gt;2)glucan export. Transmembrane domains (TMD) form a pore in the inner membrane and the ATP-binding domain (NBD) is responsible for energy generation.</text>
</comment>
<name>A0AAE7TK67_9BRAD</name>
<evidence type="ECO:0000256" key="6">
    <source>
        <dbReference type="ARBA" id="ARBA00024722"/>
    </source>
</evidence>
<dbReference type="InterPro" id="IPR052156">
    <property type="entry name" value="BCAA_Transport_ATP-bd_LivF"/>
</dbReference>
<dbReference type="GO" id="GO:0015658">
    <property type="term" value="F:branched-chain amino acid transmembrane transporter activity"/>
    <property type="evidence" value="ECO:0007669"/>
    <property type="project" value="TreeGrafter"/>
</dbReference>
<comment type="similarity">
    <text evidence="1">Belongs to the ABC transporter superfamily.</text>
</comment>
<evidence type="ECO:0000256" key="5">
    <source>
        <dbReference type="ARBA" id="ARBA00022970"/>
    </source>
</evidence>
<dbReference type="PROSITE" id="PS50893">
    <property type="entry name" value="ABC_TRANSPORTER_2"/>
    <property type="match status" value="1"/>
</dbReference>
<reference evidence="8 9" key="1">
    <citation type="submission" date="2018-06" db="EMBL/GenBank/DDBJ databases">
        <title>Comparative genomics of Bradyrhizobium nodulating Arachidis hypogaea.</title>
        <authorList>
            <person name="Li Y."/>
        </authorList>
    </citation>
    <scope>NUCLEOTIDE SEQUENCE [LARGE SCALE GENOMIC DNA]</scope>
    <source>
        <strain evidence="8 9">CCBAU 051107</strain>
    </source>
</reference>
<keyword evidence="2" id="KW-0813">Transport</keyword>
<protein>
    <submittedName>
        <fullName evidence="8">ABC transporter ATP-binding protein</fullName>
    </submittedName>
</protein>
<accession>A0AAE7TK67</accession>
<dbReference type="PROSITE" id="PS00211">
    <property type="entry name" value="ABC_TRANSPORTER_1"/>
    <property type="match status" value="1"/>
</dbReference>
<evidence type="ECO:0000313" key="8">
    <source>
        <dbReference type="EMBL" id="QOZ71783.1"/>
    </source>
</evidence>
<dbReference type="InterPro" id="IPR003439">
    <property type="entry name" value="ABC_transporter-like_ATP-bd"/>
</dbReference>
<dbReference type="SMART" id="SM00382">
    <property type="entry name" value="AAA"/>
    <property type="match status" value="1"/>
</dbReference>
<dbReference type="GO" id="GO:0016887">
    <property type="term" value="F:ATP hydrolysis activity"/>
    <property type="evidence" value="ECO:0007669"/>
    <property type="project" value="InterPro"/>
</dbReference>
<dbReference type="AlphaFoldDB" id="A0AAE7TK67"/>
<evidence type="ECO:0000256" key="3">
    <source>
        <dbReference type="ARBA" id="ARBA00022741"/>
    </source>
</evidence>
<keyword evidence="3" id="KW-0547">Nucleotide-binding</keyword>
<dbReference type="KEGG" id="barh:WN72_39940"/>
<dbReference type="GO" id="GO:0005524">
    <property type="term" value="F:ATP binding"/>
    <property type="evidence" value="ECO:0007669"/>
    <property type="project" value="UniProtKB-KW"/>
</dbReference>
<dbReference type="PANTHER" id="PTHR43820">
    <property type="entry name" value="HIGH-AFFINITY BRANCHED-CHAIN AMINO ACID TRANSPORT ATP-BINDING PROTEIN LIVF"/>
    <property type="match status" value="1"/>
</dbReference>
<proteinExistence type="inferred from homology"/>
<dbReference type="InterPro" id="IPR027417">
    <property type="entry name" value="P-loop_NTPase"/>
</dbReference>
<dbReference type="InterPro" id="IPR017871">
    <property type="entry name" value="ABC_transporter-like_CS"/>
</dbReference>
<evidence type="ECO:0000313" key="9">
    <source>
        <dbReference type="Proteomes" id="UP000594015"/>
    </source>
</evidence>
<dbReference type="Gene3D" id="3.40.50.300">
    <property type="entry name" value="P-loop containing nucleotide triphosphate hydrolases"/>
    <property type="match status" value="1"/>
</dbReference>
<evidence type="ECO:0000256" key="1">
    <source>
        <dbReference type="ARBA" id="ARBA00005417"/>
    </source>
</evidence>
<dbReference type="CDD" id="cd03224">
    <property type="entry name" value="ABC_TM1139_LivF_branched"/>
    <property type="match status" value="1"/>
</dbReference>
<dbReference type="SUPFAM" id="SSF52540">
    <property type="entry name" value="P-loop containing nucleoside triphosphate hydrolases"/>
    <property type="match status" value="1"/>
</dbReference>
<keyword evidence="4 8" id="KW-0067">ATP-binding</keyword>
<feature type="domain" description="ABC transporter" evidence="7">
    <location>
        <begin position="2"/>
        <end position="235"/>
    </location>
</feature>
<evidence type="ECO:0000259" key="7">
    <source>
        <dbReference type="PROSITE" id="PS50893"/>
    </source>
</evidence>
<dbReference type="EMBL" id="CP030050">
    <property type="protein sequence ID" value="QOZ71783.1"/>
    <property type="molecule type" value="Genomic_DNA"/>
</dbReference>
<sequence length="235" mass="25399">MLRIEGLSAGYSAKPVLNNVSINVGAGEFVAIVGPNGAGKTTLFKTISGIVKPSGGAITFDGVDLLAVPPPQRAHLGIAHVPEGRQVFPSLTVMENLEMGAMTESGRRDWRANIERIFEWLPVLKERRDQFAGTMSGGQQQMLAIGRGLASSPKLLMLDEPSMGLAPSTADFIFDRLIEIRRQSGLTMLLVEQRVAEALESADHGYVLEAGRVVLEGNNDTLRADDRVRKAYLGM</sequence>
<evidence type="ECO:0000256" key="4">
    <source>
        <dbReference type="ARBA" id="ARBA00022840"/>
    </source>
</evidence>
<dbReference type="InterPro" id="IPR003593">
    <property type="entry name" value="AAA+_ATPase"/>
</dbReference>
<dbReference type="GO" id="GO:0015807">
    <property type="term" value="P:L-amino acid transport"/>
    <property type="evidence" value="ECO:0007669"/>
    <property type="project" value="TreeGrafter"/>
</dbReference>
<evidence type="ECO:0000256" key="2">
    <source>
        <dbReference type="ARBA" id="ARBA00022448"/>
    </source>
</evidence>
<dbReference type="RefSeq" id="WP_092218430.1">
    <property type="nucleotide sequence ID" value="NZ_CP030050.1"/>
</dbReference>
<gene>
    <name evidence="8" type="primary">livF</name>
    <name evidence="8" type="ORF">WN72_39940</name>
</gene>